<dbReference type="Proteomes" id="UP000077266">
    <property type="component" value="Unassembled WGS sequence"/>
</dbReference>
<proteinExistence type="predicted"/>
<evidence type="ECO:0000313" key="3">
    <source>
        <dbReference type="Proteomes" id="UP000077266"/>
    </source>
</evidence>
<evidence type="ECO:0000313" key="2">
    <source>
        <dbReference type="EMBL" id="KZV83507.1"/>
    </source>
</evidence>
<reference evidence="2 3" key="1">
    <citation type="journal article" date="2016" name="Mol. Biol. Evol.">
        <title>Comparative Genomics of Early-Diverging Mushroom-Forming Fungi Provides Insights into the Origins of Lignocellulose Decay Capabilities.</title>
        <authorList>
            <person name="Nagy L.G."/>
            <person name="Riley R."/>
            <person name="Tritt A."/>
            <person name="Adam C."/>
            <person name="Daum C."/>
            <person name="Floudas D."/>
            <person name="Sun H."/>
            <person name="Yadav J.S."/>
            <person name="Pangilinan J."/>
            <person name="Larsson K.H."/>
            <person name="Matsuura K."/>
            <person name="Barry K."/>
            <person name="Labutti K."/>
            <person name="Kuo R."/>
            <person name="Ohm R.A."/>
            <person name="Bhattacharya S.S."/>
            <person name="Shirouzu T."/>
            <person name="Yoshinaga Y."/>
            <person name="Martin F.M."/>
            <person name="Grigoriev I.V."/>
            <person name="Hibbett D.S."/>
        </authorList>
    </citation>
    <scope>NUCLEOTIDE SEQUENCE [LARGE SCALE GENOMIC DNA]</scope>
    <source>
        <strain evidence="2 3">HHB12029</strain>
    </source>
</reference>
<dbReference type="EMBL" id="KV426268">
    <property type="protein sequence ID" value="KZV83507.1"/>
    <property type="molecule type" value="Genomic_DNA"/>
</dbReference>
<keyword evidence="3" id="KW-1185">Reference proteome</keyword>
<dbReference type="SUPFAM" id="SSF81383">
    <property type="entry name" value="F-box domain"/>
    <property type="match status" value="1"/>
</dbReference>
<dbReference type="InParanoid" id="A0A165CZL7"/>
<feature type="domain" description="F-box" evidence="1">
    <location>
        <begin position="1"/>
        <end position="47"/>
    </location>
</feature>
<sequence length="456" mass="50897">MAAGGLPVELLSNSFDFLSTGELLVAQRVCQKWRAAGRDNPTFWRDINLSTTSLTGVALFRERLYHKTDAMVRVTLALQEAWHRDSVVADILPLLSQHLERMDSLHLSFHANVDRDVYDVLVSREAPHLRTFHLAFLVNDDQLYAANIPPTLFARTARLLRTIWLSGMDLPAELPEAFRHVITVTLCLTSKIWHTMPLGFLATFPAIRECTIVGGAVFDAPVLAESYYRDLLQPLDVLRVSLLGGFPAHVLHHPELAHVRRIETDDLRQSTVDVLLSHLDLDLSVTVRFQHGEHKVDAAFESVFISRMSGKLRKFDARLAWYLQYPSDVACLGLNIPEVQCRVASMTIDVRLCARIAPTIPPLPMCTVLVLEMATAADLLQLVATGMRFVCPMLHTVVLQSTSATIHCNPFALAAFLSTTLRRRDIGLGRLHIELHGVEVDNNVLDLASLADISCI</sequence>
<dbReference type="InterPro" id="IPR032675">
    <property type="entry name" value="LRR_dom_sf"/>
</dbReference>
<gene>
    <name evidence="2" type="ORF">EXIGLDRAFT_728266</name>
</gene>
<dbReference type="OrthoDB" id="3156934at2759"/>
<dbReference type="Gene3D" id="3.80.10.10">
    <property type="entry name" value="Ribonuclease Inhibitor"/>
    <property type="match status" value="1"/>
</dbReference>
<accession>A0A165CZL7</accession>
<name>A0A165CZL7_EXIGL</name>
<dbReference type="SMART" id="SM00256">
    <property type="entry name" value="FBOX"/>
    <property type="match status" value="1"/>
</dbReference>
<protein>
    <recommendedName>
        <fullName evidence="1">F-box domain-containing protein</fullName>
    </recommendedName>
</protein>
<dbReference type="AlphaFoldDB" id="A0A165CZL7"/>
<dbReference type="InterPro" id="IPR001810">
    <property type="entry name" value="F-box_dom"/>
</dbReference>
<dbReference type="InterPro" id="IPR036047">
    <property type="entry name" value="F-box-like_dom_sf"/>
</dbReference>
<dbReference type="Pfam" id="PF12937">
    <property type="entry name" value="F-box-like"/>
    <property type="match status" value="1"/>
</dbReference>
<organism evidence="2 3">
    <name type="scientific">Exidia glandulosa HHB12029</name>
    <dbReference type="NCBI Taxonomy" id="1314781"/>
    <lineage>
        <taxon>Eukaryota</taxon>
        <taxon>Fungi</taxon>
        <taxon>Dikarya</taxon>
        <taxon>Basidiomycota</taxon>
        <taxon>Agaricomycotina</taxon>
        <taxon>Agaricomycetes</taxon>
        <taxon>Auriculariales</taxon>
        <taxon>Exidiaceae</taxon>
        <taxon>Exidia</taxon>
    </lineage>
</organism>
<evidence type="ECO:0000259" key="1">
    <source>
        <dbReference type="PROSITE" id="PS50181"/>
    </source>
</evidence>
<dbReference type="PROSITE" id="PS50181">
    <property type="entry name" value="FBOX"/>
    <property type="match status" value="1"/>
</dbReference>